<accession>A0AA40ZTK5</accession>
<name>A0AA40ZTK5_9BACT</name>
<dbReference type="PANTHER" id="PTHR12526">
    <property type="entry name" value="GLYCOSYLTRANSFERASE"/>
    <property type="match status" value="1"/>
</dbReference>
<evidence type="ECO:0000313" key="2">
    <source>
        <dbReference type="EMBL" id="MBM6857665.1"/>
    </source>
</evidence>
<reference evidence="2 3" key="1">
    <citation type="journal article" date="2021" name="Sci. Rep.">
        <title>The distribution of antibiotic resistance genes in chicken gut microbiota commensals.</title>
        <authorList>
            <person name="Juricova H."/>
            <person name="Matiasovicova J."/>
            <person name="Kubasova T."/>
            <person name="Cejkova D."/>
            <person name="Rychlik I."/>
        </authorList>
    </citation>
    <scope>NUCLEOTIDE SEQUENCE [LARGE SCALE GENOMIC DNA]</scope>
    <source>
        <strain evidence="2 3">An421</strain>
    </source>
</reference>
<evidence type="ECO:0000313" key="3">
    <source>
        <dbReference type="Proteomes" id="UP000698924"/>
    </source>
</evidence>
<keyword evidence="3" id="KW-1185">Reference proteome</keyword>
<dbReference type="PANTHER" id="PTHR12526:SF628">
    <property type="entry name" value="MANNOSYLGLUCOSYLGLYCERATE SYNTHASE"/>
    <property type="match status" value="1"/>
</dbReference>
<dbReference type="Pfam" id="PF00534">
    <property type="entry name" value="Glycos_transf_1"/>
    <property type="match status" value="1"/>
</dbReference>
<protein>
    <submittedName>
        <fullName evidence="2">Glycosyltransferase</fullName>
    </submittedName>
</protein>
<dbReference type="Gene3D" id="3.40.50.2000">
    <property type="entry name" value="Glycogen Phosphorylase B"/>
    <property type="match status" value="2"/>
</dbReference>
<dbReference type="EMBL" id="JACJMO010000010">
    <property type="protein sequence ID" value="MBM6857665.1"/>
    <property type="molecule type" value="Genomic_DNA"/>
</dbReference>
<evidence type="ECO:0000259" key="1">
    <source>
        <dbReference type="Pfam" id="PF00534"/>
    </source>
</evidence>
<organism evidence="2 3">
    <name type="scientific">Caecibacteroides pullorum</name>
    <dbReference type="NCBI Taxonomy" id="2725562"/>
    <lineage>
        <taxon>Bacteria</taxon>
        <taxon>Pseudomonadati</taxon>
        <taxon>Bacteroidota</taxon>
        <taxon>Bacteroidia</taxon>
        <taxon>Bacteroidales</taxon>
        <taxon>Bacteroidaceae</taxon>
        <taxon>Caecibacteroides</taxon>
    </lineage>
</organism>
<dbReference type="RefSeq" id="WP_204971795.1">
    <property type="nucleotide sequence ID" value="NZ_JAAZTS010000011.1"/>
</dbReference>
<dbReference type="InterPro" id="IPR001296">
    <property type="entry name" value="Glyco_trans_1"/>
</dbReference>
<gene>
    <name evidence="2" type="ORF">H6D15_08650</name>
</gene>
<dbReference type="GO" id="GO:0016757">
    <property type="term" value="F:glycosyltransferase activity"/>
    <property type="evidence" value="ECO:0007669"/>
    <property type="project" value="InterPro"/>
</dbReference>
<dbReference type="Proteomes" id="UP000698924">
    <property type="component" value="Unassembled WGS sequence"/>
</dbReference>
<dbReference type="SUPFAM" id="SSF53756">
    <property type="entry name" value="UDP-Glycosyltransferase/glycogen phosphorylase"/>
    <property type="match status" value="1"/>
</dbReference>
<comment type="caution">
    <text evidence="2">The sequence shown here is derived from an EMBL/GenBank/DDBJ whole genome shotgun (WGS) entry which is preliminary data.</text>
</comment>
<dbReference type="AlphaFoldDB" id="A0AA40ZTK5"/>
<sequence>MNILFYTHGKVYATRGGTERTTVSVASALTRLYGCHCYSLYEADEKHEKETCFVAEYRWQAGYDRLQDVDTLRKIIVNNNIDYIIDQGIFIYVKLLCQAAEGTGCKVILAHHYEPGAEALYMSLQRHWAKRHDKMPLRRRCKWLFDLVFFPYSKHKYVETLRRTYREAYFNAHCVVLLSKGFIDAYQQFGQFNDDKKFLIIPNSLSFNEFLPIDEIAEKKPIVLIVSRIEEVHKRLSLALEIWANVKKHTDANGWQLKIVGTGKDMPMYQRMIENEKIPNVSFEGHQNPLPYYKEASLFMMTSRSESWGLTLTEAQQLGVVPIAFDTYASLREIITNGEDGVVVEESNVDEYVNHMLDLMRNDVKKQRMARRAIISSQRFSQDRIAERWRILFDELKDKR</sequence>
<feature type="domain" description="Glycosyl transferase family 1" evidence="1">
    <location>
        <begin position="213"/>
        <end position="373"/>
    </location>
</feature>
<proteinExistence type="predicted"/>